<organism evidence="2">
    <name type="scientific">Arundo donax</name>
    <name type="common">Giant reed</name>
    <name type="synonym">Donax arundinaceus</name>
    <dbReference type="NCBI Taxonomy" id="35708"/>
    <lineage>
        <taxon>Eukaryota</taxon>
        <taxon>Viridiplantae</taxon>
        <taxon>Streptophyta</taxon>
        <taxon>Embryophyta</taxon>
        <taxon>Tracheophyta</taxon>
        <taxon>Spermatophyta</taxon>
        <taxon>Magnoliopsida</taxon>
        <taxon>Liliopsida</taxon>
        <taxon>Poales</taxon>
        <taxon>Poaceae</taxon>
        <taxon>PACMAD clade</taxon>
        <taxon>Arundinoideae</taxon>
        <taxon>Arundineae</taxon>
        <taxon>Arundo</taxon>
    </lineage>
</organism>
<name>A0A0A9B5D2_ARUDO</name>
<reference evidence="2" key="1">
    <citation type="submission" date="2014-09" db="EMBL/GenBank/DDBJ databases">
        <authorList>
            <person name="Magalhaes I.L.F."/>
            <person name="Oliveira U."/>
            <person name="Santos F.R."/>
            <person name="Vidigal T.H.D.A."/>
            <person name="Brescovit A.D."/>
            <person name="Santos A.J."/>
        </authorList>
    </citation>
    <scope>NUCLEOTIDE SEQUENCE</scope>
    <source>
        <tissue evidence="2">Shoot tissue taken approximately 20 cm above the soil surface</tissue>
    </source>
</reference>
<protein>
    <submittedName>
        <fullName evidence="2">Uncharacterized protein</fullName>
    </submittedName>
</protein>
<feature type="region of interest" description="Disordered" evidence="1">
    <location>
        <begin position="1"/>
        <end position="33"/>
    </location>
</feature>
<accession>A0A0A9B5D2</accession>
<dbReference type="AlphaFoldDB" id="A0A0A9B5D2"/>
<sequence>MASPPTSTATIWASTSTPSSPWCPPTRPRRPGT</sequence>
<feature type="compositionally biased region" description="Low complexity" evidence="1">
    <location>
        <begin position="1"/>
        <end position="20"/>
    </location>
</feature>
<evidence type="ECO:0000313" key="2">
    <source>
        <dbReference type="EMBL" id="JAD59184.1"/>
    </source>
</evidence>
<evidence type="ECO:0000256" key="1">
    <source>
        <dbReference type="SAM" id="MobiDB-lite"/>
    </source>
</evidence>
<dbReference type="EMBL" id="GBRH01238711">
    <property type="protein sequence ID" value="JAD59184.1"/>
    <property type="molecule type" value="Transcribed_RNA"/>
</dbReference>
<proteinExistence type="predicted"/>
<reference evidence="2" key="2">
    <citation type="journal article" date="2015" name="Data Brief">
        <title>Shoot transcriptome of the giant reed, Arundo donax.</title>
        <authorList>
            <person name="Barrero R.A."/>
            <person name="Guerrero F.D."/>
            <person name="Moolhuijzen P."/>
            <person name="Goolsby J.A."/>
            <person name="Tidwell J."/>
            <person name="Bellgard S.E."/>
            <person name="Bellgard M.I."/>
        </authorList>
    </citation>
    <scope>NUCLEOTIDE SEQUENCE</scope>
    <source>
        <tissue evidence="2">Shoot tissue taken approximately 20 cm above the soil surface</tissue>
    </source>
</reference>